<reference evidence="2" key="1">
    <citation type="submission" date="2010-08" db="EMBL/GenBank/DDBJ databases">
        <authorList>
            <consortium name="Caenorhabditis japonica Sequencing Consortium"/>
            <person name="Wilson R.K."/>
        </authorList>
    </citation>
    <scope>NUCLEOTIDE SEQUENCE [LARGE SCALE GENOMIC DNA]</scope>
    <source>
        <strain evidence="2">DF5081</strain>
    </source>
</reference>
<sequence length="70" mass="7910">MGRIPDPNGPVPEVDGKKPFLMPESHYTRATTCQILLRFFVNYRQTRTDCRFDASCASVTVVSGLTFIKE</sequence>
<dbReference type="Proteomes" id="UP000005237">
    <property type="component" value="Unassembled WGS sequence"/>
</dbReference>
<evidence type="ECO:0000313" key="2">
    <source>
        <dbReference type="Proteomes" id="UP000005237"/>
    </source>
</evidence>
<evidence type="ECO:0000313" key="1">
    <source>
        <dbReference type="EnsemblMetazoa" id="CJA42711.1"/>
    </source>
</evidence>
<dbReference type="AlphaFoldDB" id="A0A8R1EXE9"/>
<accession>A0A8R1EXE9</accession>
<proteinExistence type="predicted"/>
<organism evidence="1 2">
    <name type="scientific">Caenorhabditis japonica</name>
    <dbReference type="NCBI Taxonomy" id="281687"/>
    <lineage>
        <taxon>Eukaryota</taxon>
        <taxon>Metazoa</taxon>
        <taxon>Ecdysozoa</taxon>
        <taxon>Nematoda</taxon>
        <taxon>Chromadorea</taxon>
        <taxon>Rhabditida</taxon>
        <taxon>Rhabditina</taxon>
        <taxon>Rhabditomorpha</taxon>
        <taxon>Rhabditoidea</taxon>
        <taxon>Rhabditidae</taxon>
        <taxon>Peloderinae</taxon>
        <taxon>Caenorhabditis</taxon>
    </lineage>
</organism>
<name>A0A8R1EXE9_CAEJA</name>
<keyword evidence="2" id="KW-1185">Reference proteome</keyword>
<dbReference type="EnsemblMetazoa" id="CJA42711.1">
    <property type="protein sequence ID" value="CJA42711.1"/>
    <property type="gene ID" value="WBGene00218559"/>
</dbReference>
<protein>
    <submittedName>
        <fullName evidence="1">Uncharacterized protein</fullName>
    </submittedName>
</protein>
<reference evidence="1" key="2">
    <citation type="submission" date="2022-06" db="UniProtKB">
        <authorList>
            <consortium name="EnsemblMetazoa"/>
        </authorList>
    </citation>
    <scope>IDENTIFICATION</scope>
    <source>
        <strain evidence="1">DF5081</strain>
    </source>
</reference>